<gene>
    <name evidence="1" type="ORF">FWK35_00025070</name>
</gene>
<organism evidence="1 2">
    <name type="scientific">Aphis craccivora</name>
    <name type="common">Cowpea aphid</name>
    <dbReference type="NCBI Taxonomy" id="307492"/>
    <lineage>
        <taxon>Eukaryota</taxon>
        <taxon>Metazoa</taxon>
        <taxon>Ecdysozoa</taxon>
        <taxon>Arthropoda</taxon>
        <taxon>Hexapoda</taxon>
        <taxon>Insecta</taxon>
        <taxon>Pterygota</taxon>
        <taxon>Neoptera</taxon>
        <taxon>Paraneoptera</taxon>
        <taxon>Hemiptera</taxon>
        <taxon>Sternorrhyncha</taxon>
        <taxon>Aphidomorpha</taxon>
        <taxon>Aphidoidea</taxon>
        <taxon>Aphididae</taxon>
        <taxon>Aphidini</taxon>
        <taxon>Aphis</taxon>
        <taxon>Aphis</taxon>
    </lineage>
</organism>
<dbReference type="GO" id="GO:0034237">
    <property type="term" value="F:protein kinase A regulatory subunit binding"/>
    <property type="evidence" value="ECO:0007669"/>
    <property type="project" value="TreeGrafter"/>
</dbReference>
<dbReference type="InterPro" id="IPR025663">
    <property type="entry name" value="AKAP_28"/>
</dbReference>
<dbReference type="PANTHER" id="PTHR35075:SF1">
    <property type="entry name" value="A-KINASE ANCHOR PROTEIN 14"/>
    <property type="match status" value="1"/>
</dbReference>
<name>A0A6G0Y2I9_APHCR</name>
<dbReference type="Pfam" id="PF14469">
    <property type="entry name" value="AKAP28"/>
    <property type="match status" value="1"/>
</dbReference>
<sequence>FNFTFCKIMDSSEILQDTDSTDSSNTVILWTNKTPMVKCTPLPFLENLHQHRDYSYKIPTGISEHFYNSVIKASEDFVNGVILESNRAVQCYLKMNKLGVSNSSYDRENIMTNKYIIQVCKDRAFLESNRSLFSNPSWLNENGIFDDQVAIENISNYIKQHWNLETKYLYSVEKSSLKMTDVSCHGYKSSCTDILITLQAEFSVSTNEYPIPQVTVSAYFTVNVTNLVSLPAVYIKYQLETDRHVYVVGRHSFNKKHFERLFKTKRDTYMEINKYIGWSSGPNDSAGFNS</sequence>
<dbReference type="EMBL" id="VUJU01006582">
    <property type="protein sequence ID" value="KAF0748171.1"/>
    <property type="molecule type" value="Genomic_DNA"/>
</dbReference>
<comment type="caution">
    <text evidence="1">The sequence shown here is derived from an EMBL/GenBank/DDBJ whole genome shotgun (WGS) entry which is preliminary data.</text>
</comment>
<dbReference type="AlphaFoldDB" id="A0A6G0Y2I9"/>
<feature type="non-terminal residue" evidence="1">
    <location>
        <position position="1"/>
    </location>
</feature>
<dbReference type="InterPro" id="IPR053084">
    <property type="entry name" value="AKAP"/>
</dbReference>
<protein>
    <submittedName>
        <fullName evidence="1">Uncharacterized protein</fullName>
    </submittedName>
</protein>
<dbReference type="GO" id="GO:0005952">
    <property type="term" value="C:cAMP-dependent protein kinase complex"/>
    <property type="evidence" value="ECO:0007669"/>
    <property type="project" value="TreeGrafter"/>
</dbReference>
<dbReference type="OrthoDB" id="2148342at2759"/>
<reference evidence="1 2" key="1">
    <citation type="submission" date="2019-08" db="EMBL/GenBank/DDBJ databases">
        <title>Whole genome of Aphis craccivora.</title>
        <authorList>
            <person name="Voronova N.V."/>
            <person name="Shulinski R.S."/>
            <person name="Bandarenka Y.V."/>
            <person name="Zhorov D.G."/>
            <person name="Warner D."/>
        </authorList>
    </citation>
    <scope>NUCLEOTIDE SEQUENCE [LARGE SCALE GENOMIC DNA]</scope>
    <source>
        <strain evidence="1">180601</strain>
        <tissue evidence="1">Whole Body</tissue>
    </source>
</reference>
<dbReference type="Proteomes" id="UP000478052">
    <property type="component" value="Unassembled WGS sequence"/>
</dbReference>
<dbReference type="PANTHER" id="PTHR35075">
    <property type="entry name" value="A-KINASE ANCHOR PROTEIN 14"/>
    <property type="match status" value="1"/>
</dbReference>
<accession>A0A6G0Y2I9</accession>
<evidence type="ECO:0000313" key="1">
    <source>
        <dbReference type="EMBL" id="KAF0748171.1"/>
    </source>
</evidence>
<proteinExistence type="predicted"/>
<keyword evidence="2" id="KW-1185">Reference proteome</keyword>
<evidence type="ECO:0000313" key="2">
    <source>
        <dbReference type="Proteomes" id="UP000478052"/>
    </source>
</evidence>